<dbReference type="InParanoid" id="A0A078B0T2"/>
<dbReference type="SMART" id="SM00577">
    <property type="entry name" value="CPDc"/>
    <property type="match status" value="1"/>
</dbReference>
<dbReference type="Gene3D" id="3.40.50.1000">
    <property type="entry name" value="HAD superfamily/HAD-like"/>
    <property type="match status" value="1"/>
</dbReference>
<name>A0A078B0T2_STYLE</name>
<dbReference type="SUPFAM" id="SSF56784">
    <property type="entry name" value="HAD-like"/>
    <property type="match status" value="1"/>
</dbReference>
<reference evidence="2 3" key="1">
    <citation type="submission" date="2014-06" db="EMBL/GenBank/DDBJ databases">
        <authorList>
            <person name="Swart Estienne"/>
        </authorList>
    </citation>
    <scope>NUCLEOTIDE SEQUENCE [LARGE SCALE GENOMIC DNA]</scope>
    <source>
        <strain evidence="2 3">130c</strain>
    </source>
</reference>
<dbReference type="AlphaFoldDB" id="A0A078B0T2"/>
<evidence type="ECO:0000313" key="2">
    <source>
        <dbReference type="EMBL" id="CDW87896.1"/>
    </source>
</evidence>
<protein>
    <recommendedName>
        <fullName evidence="1">FCP1 homology domain-containing protein</fullName>
    </recommendedName>
</protein>
<sequence>MNGSKTRINQEPVEYYVQDCNDTNPLESEFFLRTLGCGDREQIEPSTLTGSGIPMIDINEEHEDGIFSSDEDSQGDVDYFYQVKSSNFSQLINQQVQDTEQQKVEKRQSFNDEQLNGSLKKIQIDEVINSIENNDLNSEDLVKQESMYFLQNDNQAQGDDLFFLEKELVDAKAEKEGTPRFGDQTKFKNLKFVFRNEQQRQKFLKDYEQAQNIWYQLQDTRKCQSYIKKSKICRYLYENLGPLQLQSPSTKQSNDDFESTQESVVNRQTIVICDLHKLLIYIRKSSHTNQDILIKTKSNGISVKFFVSVRRGTIQALLKLRQKFDVVIYSSLDKEMGDAIIDHLEQELAGGKKLFDQRFHSQDSDSITCKQLGFVEHKQKSLELIILSQHSQALQFQQSTFKTNPQNYAFNSFQLQQYRSERNVILVSQNLKDVVSQMQNVIPIKQYDGKKSKNSTIMNLVLYLYKRLLGVPDVREIIKTDFHSLTNKLQINQ</sequence>
<evidence type="ECO:0000259" key="1">
    <source>
        <dbReference type="SMART" id="SM00577"/>
    </source>
</evidence>
<evidence type="ECO:0000313" key="3">
    <source>
        <dbReference type="Proteomes" id="UP000039865"/>
    </source>
</evidence>
<accession>A0A078B0T2</accession>
<dbReference type="InterPro" id="IPR036412">
    <property type="entry name" value="HAD-like_sf"/>
</dbReference>
<dbReference type="InterPro" id="IPR023214">
    <property type="entry name" value="HAD_sf"/>
</dbReference>
<gene>
    <name evidence="2" type="primary">Contig9490.g10153</name>
    <name evidence="2" type="ORF">STYLEM_17010</name>
</gene>
<organism evidence="2 3">
    <name type="scientific">Stylonychia lemnae</name>
    <name type="common">Ciliate</name>
    <dbReference type="NCBI Taxonomy" id="5949"/>
    <lineage>
        <taxon>Eukaryota</taxon>
        <taxon>Sar</taxon>
        <taxon>Alveolata</taxon>
        <taxon>Ciliophora</taxon>
        <taxon>Intramacronucleata</taxon>
        <taxon>Spirotrichea</taxon>
        <taxon>Stichotrichia</taxon>
        <taxon>Sporadotrichida</taxon>
        <taxon>Oxytrichidae</taxon>
        <taxon>Stylonychinae</taxon>
        <taxon>Stylonychia</taxon>
    </lineage>
</organism>
<proteinExistence type="predicted"/>
<dbReference type="InterPro" id="IPR004274">
    <property type="entry name" value="FCP1_dom"/>
</dbReference>
<keyword evidence="3" id="KW-1185">Reference proteome</keyword>
<dbReference type="EMBL" id="CCKQ01016030">
    <property type="protein sequence ID" value="CDW87896.1"/>
    <property type="molecule type" value="Genomic_DNA"/>
</dbReference>
<dbReference type="Pfam" id="PF03031">
    <property type="entry name" value="NIF"/>
    <property type="match status" value="1"/>
</dbReference>
<dbReference type="Proteomes" id="UP000039865">
    <property type="component" value="Unassembled WGS sequence"/>
</dbReference>
<feature type="domain" description="FCP1 homology" evidence="1">
    <location>
        <begin position="266"/>
        <end position="454"/>
    </location>
</feature>